<evidence type="ECO:0000256" key="4">
    <source>
        <dbReference type="ARBA" id="ARBA00022692"/>
    </source>
</evidence>
<reference evidence="12 13" key="1">
    <citation type="submission" date="2017-02" db="EMBL/GenBank/DDBJ databases">
        <authorList>
            <person name="Peterson S.W."/>
        </authorList>
    </citation>
    <scope>NUCLEOTIDE SEQUENCE [LARGE SCALE GENOMIC DNA]</scope>
    <source>
        <strain evidence="12 13">ATCC 51222</strain>
    </source>
</reference>
<feature type="transmembrane region" description="Helical" evidence="9">
    <location>
        <begin position="90"/>
        <end position="108"/>
    </location>
</feature>
<feature type="transmembrane region" description="Helical" evidence="9">
    <location>
        <begin position="128"/>
        <end position="150"/>
    </location>
</feature>
<gene>
    <name evidence="9" type="primary">lspA</name>
    <name evidence="12" type="ORF">SAMN02745114_00264</name>
</gene>
<organism evidence="12 13">
    <name type="scientific">Eubacterium coprostanoligenes</name>
    <dbReference type="NCBI Taxonomy" id="290054"/>
    <lineage>
        <taxon>Bacteria</taxon>
        <taxon>Bacillati</taxon>
        <taxon>Bacillota</taxon>
        <taxon>Clostridia</taxon>
        <taxon>Eubacteriales</taxon>
        <taxon>Eubacteriaceae</taxon>
        <taxon>Eubacterium</taxon>
    </lineage>
</organism>
<dbReference type="RefSeq" id="WP_159443370.1">
    <property type="nucleotide sequence ID" value="NZ_FUWW01000002.1"/>
</dbReference>
<accession>A0A1T4K2N2</accession>
<comment type="subcellular location">
    <subcellularLocation>
        <location evidence="9">Cell membrane</location>
        <topology evidence="9">Multi-pass membrane protein</topology>
    </subcellularLocation>
</comment>
<dbReference type="PANTHER" id="PTHR33695">
    <property type="entry name" value="LIPOPROTEIN SIGNAL PEPTIDASE"/>
    <property type="match status" value="1"/>
</dbReference>
<evidence type="ECO:0000256" key="9">
    <source>
        <dbReference type="HAMAP-Rule" id="MF_00161"/>
    </source>
</evidence>
<proteinExistence type="inferred from homology"/>
<dbReference type="PROSITE" id="PS00855">
    <property type="entry name" value="SPASE_II"/>
    <property type="match status" value="1"/>
</dbReference>
<evidence type="ECO:0000256" key="10">
    <source>
        <dbReference type="RuleBase" id="RU000594"/>
    </source>
</evidence>
<dbReference type="Pfam" id="PF01252">
    <property type="entry name" value="Peptidase_A8"/>
    <property type="match status" value="1"/>
</dbReference>
<evidence type="ECO:0000256" key="7">
    <source>
        <dbReference type="ARBA" id="ARBA00022989"/>
    </source>
</evidence>
<comment type="function">
    <text evidence="9 10">This protein specifically catalyzes the removal of signal peptides from prolipoproteins.</text>
</comment>
<evidence type="ECO:0000256" key="11">
    <source>
        <dbReference type="RuleBase" id="RU004181"/>
    </source>
</evidence>
<feature type="active site" evidence="9">
    <location>
        <position position="134"/>
    </location>
</feature>
<comment type="similarity">
    <text evidence="1 9 11">Belongs to the peptidase A8 family.</text>
</comment>
<dbReference type="PRINTS" id="PR00781">
    <property type="entry name" value="LIPOSIGPTASE"/>
</dbReference>
<sequence>MKHIKKHISCTIMIVLIVAFDQITKYFASLKLADGSVAKFIPGVVQFRYAENTGMAFSMLSGARWAFVALTFAVCVGAFYYLFSNKCKSLWLYWSIGVVVSGGIGNLIDRARFGYVVDFIEPTFMDFAVFNIADCAVTCGAVVLIGYLLFDAFSDIKKPKEKSNG</sequence>
<name>A0A1T4K2N2_9FIRM</name>
<feature type="transmembrane region" description="Helical" evidence="9">
    <location>
        <begin position="65"/>
        <end position="83"/>
    </location>
</feature>
<keyword evidence="13" id="KW-1185">Reference proteome</keyword>
<evidence type="ECO:0000256" key="8">
    <source>
        <dbReference type="ARBA" id="ARBA00023136"/>
    </source>
</evidence>
<evidence type="ECO:0000313" key="13">
    <source>
        <dbReference type="Proteomes" id="UP000190657"/>
    </source>
</evidence>
<dbReference type="EC" id="3.4.23.36" evidence="9"/>
<dbReference type="InterPro" id="IPR001872">
    <property type="entry name" value="Peptidase_A8"/>
</dbReference>
<dbReference type="GO" id="GO:0006508">
    <property type="term" value="P:proteolysis"/>
    <property type="evidence" value="ECO:0007669"/>
    <property type="project" value="UniProtKB-KW"/>
</dbReference>
<keyword evidence="7 9" id="KW-1133">Transmembrane helix</keyword>
<comment type="catalytic activity">
    <reaction evidence="9 10">
        <text>Release of signal peptides from bacterial membrane prolipoproteins. Hydrolyzes -Xaa-Yaa-Zaa-|-(S,diacylglyceryl)Cys-, in which Xaa is hydrophobic (preferably Leu), and Yaa (Ala or Ser) and Zaa (Gly or Ala) have small, neutral side chains.</text>
        <dbReference type="EC" id="3.4.23.36"/>
    </reaction>
</comment>
<dbReference type="OrthoDB" id="9810259at2"/>
<evidence type="ECO:0000256" key="6">
    <source>
        <dbReference type="ARBA" id="ARBA00022801"/>
    </source>
</evidence>
<keyword evidence="3 9" id="KW-0645">Protease</keyword>
<keyword evidence="6 9" id="KW-0378">Hydrolase</keyword>
<protein>
    <recommendedName>
        <fullName evidence="9">Lipoprotein signal peptidase</fullName>
        <ecNumber evidence="9">3.4.23.36</ecNumber>
    </recommendedName>
    <alternativeName>
        <fullName evidence="9">Prolipoprotein signal peptidase</fullName>
    </alternativeName>
    <alternativeName>
        <fullName evidence="9">Signal peptidase II</fullName>
        <shortName evidence="9">SPase II</shortName>
    </alternativeName>
</protein>
<evidence type="ECO:0000256" key="2">
    <source>
        <dbReference type="ARBA" id="ARBA00022475"/>
    </source>
</evidence>
<keyword evidence="4 9" id="KW-0812">Transmembrane</keyword>
<dbReference type="Proteomes" id="UP000190657">
    <property type="component" value="Unassembled WGS sequence"/>
</dbReference>
<evidence type="ECO:0000256" key="5">
    <source>
        <dbReference type="ARBA" id="ARBA00022750"/>
    </source>
</evidence>
<dbReference type="PANTHER" id="PTHR33695:SF1">
    <property type="entry name" value="LIPOPROTEIN SIGNAL PEPTIDASE"/>
    <property type="match status" value="1"/>
</dbReference>
<dbReference type="STRING" id="290054.SAMN02745114_00264"/>
<feature type="active site" evidence="9">
    <location>
        <position position="118"/>
    </location>
</feature>
<dbReference type="HAMAP" id="MF_00161">
    <property type="entry name" value="LspA"/>
    <property type="match status" value="1"/>
</dbReference>
<evidence type="ECO:0000313" key="12">
    <source>
        <dbReference type="EMBL" id="SJZ36710.1"/>
    </source>
</evidence>
<feature type="transmembrane region" description="Helical" evidence="9">
    <location>
        <begin position="7"/>
        <end position="28"/>
    </location>
</feature>
<dbReference type="NCBIfam" id="TIGR00077">
    <property type="entry name" value="lspA"/>
    <property type="match status" value="1"/>
</dbReference>
<keyword evidence="5 9" id="KW-0064">Aspartyl protease</keyword>
<keyword evidence="8 9" id="KW-0472">Membrane</keyword>
<comment type="pathway">
    <text evidence="9">Protein modification; lipoprotein biosynthesis (signal peptide cleavage).</text>
</comment>
<evidence type="ECO:0000256" key="1">
    <source>
        <dbReference type="ARBA" id="ARBA00006139"/>
    </source>
</evidence>
<dbReference type="EMBL" id="FUWW01000002">
    <property type="protein sequence ID" value="SJZ36710.1"/>
    <property type="molecule type" value="Genomic_DNA"/>
</dbReference>
<dbReference type="UniPathway" id="UPA00665"/>
<dbReference type="GO" id="GO:0005886">
    <property type="term" value="C:plasma membrane"/>
    <property type="evidence" value="ECO:0007669"/>
    <property type="project" value="UniProtKB-SubCell"/>
</dbReference>
<dbReference type="GO" id="GO:0004190">
    <property type="term" value="F:aspartic-type endopeptidase activity"/>
    <property type="evidence" value="ECO:0007669"/>
    <property type="project" value="UniProtKB-UniRule"/>
</dbReference>
<keyword evidence="2 9" id="KW-1003">Cell membrane</keyword>
<dbReference type="AlphaFoldDB" id="A0A1T4K2N2"/>
<evidence type="ECO:0000256" key="3">
    <source>
        <dbReference type="ARBA" id="ARBA00022670"/>
    </source>
</evidence>